<evidence type="ECO:0000313" key="2">
    <source>
        <dbReference type="EMBL" id="KAH7434973.1"/>
    </source>
</evidence>
<dbReference type="Proteomes" id="UP000825935">
    <property type="component" value="Chromosome 6"/>
</dbReference>
<dbReference type="AlphaFoldDB" id="A0A8T2UMG0"/>
<dbReference type="GO" id="GO:0009658">
    <property type="term" value="P:chloroplast organization"/>
    <property type="evidence" value="ECO:0007669"/>
    <property type="project" value="TreeGrafter"/>
</dbReference>
<dbReference type="EMBL" id="CM035411">
    <property type="protein sequence ID" value="KAH7434973.1"/>
    <property type="molecule type" value="Genomic_DNA"/>
</dbReference>
<proteinExistence type="predicted"/>
<dbReference type="PANTHER" id="PTHR36771:SF2">
    <property type="entry name" value="POTASSIUM TRANSPORTER"/>
    <property type="match status" value="1"/>
</dbReference>
<evidence type="ECO:0000256" key="1">
    <source>
        <dbReference type="SAM" id="MobiDB-lite"/>
    </source>
</evidence>
<gene>
    <name evidence="2" type="ORF">KP509_06G043200</name>
</gene>
<evidence type="ECO:0000313" key="3">
    <source>
        <dbReference type="Proteomes" id="UP000825935"/>
    </source>
</evidence>
<dbReference type="GO" id="GO:0045893">
    <property type="term" value="P:positive regulation of DNA-templated transcription"/>
    <property type="evidence" value="ECO:0007669"/>
    <property type="project" value="TreeGrafter"/>
</dbReference>
<dbReference type="OrthoDB" id="5845at2759"/>
<dbReference type="PANTHER" id="PTHR36771">
    <property type="entry name" value="POTASSIUM TRANSPORTER"/>
    <property type="match status" value="1"/>
</dbReference>
<organism evidence="2 3">
    <name type="scientific">Ceratopteris richardii</name>
    <name type="common">Triangle waterfern</name>
    <dbReference type="NCBI Taxonomy" id="49495"/>
    <lineage>
        <taxon>Eukaryota</taxon>
        <taxon>Viridiplantae</taxon>
        <taxon>Streptophyta</taxon>
        <taxon>Embryophyta</taxon>
        <taxon>Tracheophyta</taxon>
        <taxon>Polypodiopsida</taxon>
        <taxon>Polypodiidae</taxon>
        <taxon>Polypodiales</taxon>
        <taxon>Pteridineae</taxon>
        <taxon>Pteridaceae</taxon>
        <taxon>Parkerioideae</taxon>
        <taxon>Ceratopteris</taxon>
    </lineage>
</organism>
<comment type="caution">
    <text evidence="2">The sequence shown here is derived from an EMBL/GenBank/DDBJ whole genome shotgun (WGS) entry which is preliminary data.</text>
</comment>
<sequence length="195" mass="21678">MAAPPSTALVTSTRPATTSRTAVFSSTSFPLVRRHASGCCLMGRPRLHLVHTAATDPPPPPSETSESEPPSRPVPQQSVLEALDFSEVRSADDAQLLEDARYATSMGEKMSREQYAALRRKIGGTYRDFFKDSIEVEGDFVDEGWVDKSCRFCKKDTASEPRTVDRYGRYAHVTCLEKEKEKSSTGNFFTRLFGM</sequence>
<name>A0A8T2UMG0_CERRI</name>
<protein>
    <submittedName>
        <fullName evidence="2">Uncharacterized protein</fullName>
    </submittedName>
</protein>
<reference evidence="2" key="1">
    <citation type="submission" date="2021-08" db="EMBL/GenBank/DDBJ databases">
        <title>WGS assembly of Ceratopteris richardii.</title>
        <authorList>
            <person name="Marchant D.B."/>
            <person name="Chen G."/>
            <person name="Jenkins J."/>
            <person name="Shu S."/>
            <person name="Leebens-Mack J."/>
            <person name="Grimwood J."/>
            <person name="Schmutz J."/>
            <person name="Soltis P."/>
            <person name="Soltis D."/>
            <person name="Chen Z.-H."/>
        </authorList>
    </citation>
    <scope>NUCLEOTIDE SEQUENCE</scope>
    <source>
        <strain evidence="2">Whitten #5841</strain>
        <tissue evidence="2">Leaf</tissue>
    </source>
</reference>
<accession>A0A8T2UMG0</accession>
<feature type="region of interest" description="Disordered" evidence="1">
    <location>
        <begin position="51"/>
        <end position="75"/>
    </location>
</feature>
<keyword evidence="3" id="KW-1185">Reference proteome</keyword>